<feature type="transmembrane region" description="Helical" evidence="1">
    <location>
        <begin position="106"/>
        <end position="130"/>
    </location>
</feature>
<feature type="transmembrane region" description="Helical" evidence="1">
    <location>
        <begin position="20"/>
        <end position="38"/>
    </location>
</feature>
<dbReference type="RefSeq" id="WP_103892230.1">
    <property type="nucleotide sequence ID" value="NZ_CP027768.1"/>
</dbReference>
<organism evidence="2 3">
    <name type="scientific">Tetragenococcus halophilus</name>
    <name type="common">Pediococcus halophilus</name>
    <dbReference type="NCBI Taxonomy" id="51669"/>
    <lineage>
        <taxon>Bacteria</taxon>
        <taxon>Bacillati</taxon>
        <taxon>Bacillota</taxon>
        <taxon>Bacilli</taxon>
        <taxon>Lactobacillales</taxon>
        <taxon>Enterococcaceae</taxon>
        <taxon>Tetragenococcus</taxon>
    </lineage>
</organism>
<dbReference type="EMBL" id="CP027768">
    <property type="protein sequence ID" value="AYW49941.1"/>
    <property type="molecule type" value="Genomic_DNA"/>
</dbReference>
<dbReference type="PANTHER" id="PTHR37305">
    <property type="entry name" value="INTEGRAL MEMBRANE PROTEIN-RELATED"/>
    <property type="match status" value="1"/>
</dbReference>
<keyword evidence="1" id="KW-0472">Membrane</keyword>
<sequence length="255" mass="29348">MKMLSLIDVEFKKIKRSKILFILFFAMLVVWFPALINVDMNFAMENGITPEHNLFIQGLMAMVWFIYPASMIVVTLLINQNEKTNHGLIKMFSLPIDPKKLSLAKFVVLLVLAAVQLLFAVVLYYIVAYLTTQMTEHNFMLSPLFVFKEIGLIYLTSLPMLAFYWLLSVIVQTPIFAIGIGLATIVPSVLMINSQYWYVYPFCYPYYMVVSAYGNLAVSFGHFDIDLFPWILIACTMTICFLILASVYFGKKERR</sequence>
<keyword evidence="1" id="KW-0812">Transmembrane</keyword>
<name>A0A3G5FI35_TETHA</name>
<proteinExistence type="predicted"/>
<keyword evidence="1" id="KW-1133">Transmembrane helix</keyword>
<dbReference type="Pfam" id="PF12730">
    <property type="entry name" value="ABC2_membrane_4"/>
    <property type="match status" value="1"/>
</dbReference>
<evidence type="ECO:0000313" key="3">
    <source>
        <dbReference type="Proteomes" id="UP000280475"/>
    </source>
</evidence>
<evidence type="ECO:0000256" key="1">
    <source>
        <dbReference type="SAM" id="Phobius"/>
    </source>
</evidence>
<dbReference type="CDD" id="cd21809">
    <property type="entry name" value="ABC-2_lan_permease-like"/>
    <property type="match status" value="1"/>
</dbReference>
<evidence type="ECO:0000313" key="2">
    <source>
        <dbReference type="EMBL" id="AYW49941.1"/>
    </source>
</evidence>
<dbReference type="Proteomes" id="UP000280475">
    <property type="component" value="Chromosome"/>
</dbReference>
<feature type="transmembrane region" description="Helical" evidence="1">
    <location>
        <begin position="58"/>
        <end position="78"/>
    </location>
</feature>
<dbReference type="PANTHER" id="PTHR37305:SF1">
    <property type="entry name" value="MEMBRANE PROTEIN"/>
    <property type="match status" value="1"/>
</dbReference>
<gene>
    <name evidence="2" type="ORF">C7H83_05400</name>
</gene>
<dbReference type="AlphaFoldDB" id="A0A3G5FI35"/>
<feature type="transmembrane region" description="Helical" evidence="1">
    <location>
        <begin position="227"/>
        <end position="249"/>
    </location>
</feature>
<protein>
    <submittedName>
        <fullName evidence="2">ABC transporter permease</fullName>
    </submittedName>
</protein>
<reference evidence="2 3" key="1">
    <citation type="journal article" date="2012" name="Int. J. Syst. Evol. Microbiol.">
        <title>Characterization of Tetragenococcus strains from sugar thick juice reveals a novel species, Tetragenococcus osmophilus sp. nov., and divides Tetragenococcus halophilus into two subspecies, T. halophilus subsp. halophilus subsp. nov. and T. halophilus subsp. flandriensis subsp. nov.</title>
        <authorList>
            <person name="Juste A."/>
            <person name="Van Trappen S."/>
            <person name="Verreth C."/>
            <person name="Cleenwerck I."/>
            <person name="De Vos P."/>
            <person name="Lievens B."/>
            <person name="Willems K.A."/>
        </authorList>
    </citation>
    <scope>NUCLEOTIDE SEQUENCE [LARGE SCALE GENOMIC DNA]</scope>
    <source>
        <strain evidence="2 3">LMG 26042</strain>
    </source>
</reference>
<accession>A0A3G5FI35</accession>